<dbReference type="InterPro" id="IPR012893">
    <property type="entry name" value="HipA-like_C"/>
</dbReference>
<dbReference type="InterPro" id="IPR017508">
    <property type="entry name" value="HipA_N1"/>
</dbReference>
<dbReference type="Pfam" id="PF07804">
    <property type="entry name" value="HipA_C"/>
    <property type="match status" value="1"/>
</dbReference>
<evidence type="ECO:0000313" key="6">
    <source>
        <dbReference type="EMBL" id="OXL16218.1"/>
    </source>
</evidence>
<evidence type="ECO:0000256" key="1">
    <source>
        <dbReference type="ARBA" id="ARBA00010164"/>
    </source>
</evidence>
<reference evidence="6 7" key="1">
    <citation type="submission" date="2017-06" db="EMBL/GenBank/DDBJ databases">
        <title>Reclassification of a Polynucleobacter cosmopolitanus strain isolated from tropical Lake Victoria as Polynucleobacter victoriensis comb. nov.</title>
        <authorList>
            <person name="Hahn M.W."/>
        </authorList>
    </citation>
    <scope>NUCLEOTIDE SEQUENCE [LARGE SCALE GENOMIC DNA]</scope>
    <source>
        <strain evidence="6 7">MWH-MoIso2</strain>
    </source>
</reference>
<keyword evidence="7" id="KW-1185">Reference proteome</keyword>
<dbReference type="NCBIfam" id="TIGR03071">
    <property type="entry name" value="couple_hipA"/>
    <property type="match status" value="1"/>
</dbReference>
<evidence type="ECO:0000313" key="7">
    <source>
        <dbReference type="Proteomes" id="UP000215188"/>
    </source>
</evidence>
<dbReference type="GO" id="GO:0005829">
    <property type="term" value="C:cytosol"/>
    <property type="evidence" value="ECO:0007669"/>
    <property type="project" value="TreeGrafter"/>
</dbReference>
<sequence>MPQDSLDIYWEGDLIGHIVDGSPLSFEYDSEWLSKKDHFALLGIPKMVGVQSGPMITSFFENLLPEAELREYLTSQHKVGSLFGLLWKFAGDTVGGFVMTPSGTVVEPLAYEKTTWEKLAKKIQKDGIHNAGGLLEASRISIAGAQRKFSIAIFNDNQVMLPLGVSPSTHIVKPEIIKFENIWRSALNEAIIMKTASLCGLIVAETFYEPFTESCVVKRFDRFFDGEVKKENLKRVVQYDFCQLFGKTSDRKYQQDGGPGLVDCASLIKKHSFDAANDMKSLVQWLFFNLMVGNHDGHAKNLSINKIDGKFYLSPFYDLMSTQVYKGISSNLAMSVNGQYEAGQIGAKEISGFCEDLNLQRGYVIKIAEDLFEKLPDSLEKAILSCNAKDPKSQSFIDKLQIYVMSNSRKLMKRIA</sequence>
<evidence type="ECO:0000256" key="2">
    <source>
        <dbReference type="ARBA" id="ARBA00022679"/>
    </source>
</evidence>
<evidence type="ECO:0000256" key="3">
    <source>
        <dbReference type="ARBA" id="ARBA00022777"/>
    </source>
</evidence>
<keyword evidence="3 6" id="KW-0418">Kinase</keyword>
<dbReference type="Proteomes" id="UP000215188">
    <property type="component" value="Unassembled WGS sequence"/>
</dbReference>
<keyword evidence="2" id="KW-0808">Transferase</keyword>
<accession>A0A229FXD3</accession>
<dbReference type="GO" id="GO:0004674">
    <property type="term" value="F:protein serine/threonine kinase activity"/>
    <property type="evidence" value="ECO:0007669"/>
    <property type="project" value="TreeGrafter"/>
</dbReference>
<dbReference type="EMBL" id="NJGG01000001">
    <property type="protein sequence ID" value="OXL16218.1"/>
    <property type="molecule type" value="Genomic_DNA"/>
</dbReference>
<dbReference type="OrthoDB" id="9805913at2"/>
<comment type="similarity">
    <text evidence="1">Belongs to the HipA Ser/Thr kinase family.</text>
</comment>
<feature type="domain" description="HipA-like C-terminal" evidence="4">
    <location>
        <begin position="140"/>
        <end position="376"/>
    </location>
</feature>
<gene>
    <name evidence="6" type="ORF">AOC33_03845</name>
</gene>
<protein>
    <submittedName>
        <fullName evidence="6">Phosphatidylinositol kinase</fullName>
    </submittedName>
</protein>
<organism evidence="6 7">
    <name type="scientific">Polynucleobacter cosmopolitanus</name>
    <dbReference type="NCBI Taxonomy" id="351345"/>
    <lineage>
        <taxon>Bacteria</taxon>
        <taxon>Pseudomonadati</taxon>
        <taxon>Pseudomonadota</taxon>
        <taxon>Betaproteobacteria</taxon>
        <taxon>Burkholderiales</taxon>
        <taxon>Burkholderiaceae</taxon>
        <taxon>Polynucleobacter</taxon>
    </lineage>
</organism>
<evidence type="ECO:0000259" key="4">
    <source>
        <dbReference type="Pfam" id="PF07804"/>
    </source>
</evidence>
<dbReference type="AlphaFoldDB" id="A0A229FXD3"/>
<dbReference type="InterPro" id="IPR052028">
    <property type="entry name" value="HipA_Ser/Thr_kinase"/>
</dbReference>
<dbReference type="PANTHER" id="PTHR37419">
    <property type="entry name" value="SERINE/THREONINE-PROTEIN KINASE TOXIN HIPA"/>
    <property type="match status" value="1"/>
</dbReference>
<name>A0A229FXD3_9BURK</name>
<proteinExistence type="inferred from homology"/>
<dbReference type="Gene3D" id="1.10.1070.20">
    <property type="match status" value="1"/>
</dbReference>
<evidence type="ECO:0000259" key="5">
    <source>
        <dbReference type="Pfam" id="PF13657"/>
    </source>
</evidence>
<dbReference type="Pfam" id="PF13657">
    <property type="entry name" value="Couple_hipA"/>
    <property type="match status" value="1"/>
</dbReference>
<feature type="domain" description="HipA N-terminal subdomain 1" evidence="5">
    <location>
        <begin position="6"/>
        <end position="96"/>
    </location>
</feature>
<dbReference type="RefSeq" id="WP_089515245.1">
    <property type="nucleotide sequence ID" value="NZ_NJGG01000001.1"/>
</dbReference>
<dbReference type="PANTHER" id="PTHR37419:SF1">
    <property type="entry name" value="SERINE_THREONINE-PROTEIN KINASE TOXIN HIPA"/>
    <property type="match status" value="1"/>
</dbReference>
<comment type="caution">
    <text evidence="6">The sequence shown here is derived from an EMBL/GenBank/DDBJ whole genome shotgun (WGS) entry which is preliminary data.</text>
</comment>